<dbReference type="GO" id="GO:0004309">
    <property type="term" value="F:exopolyphosphatase activity"/>
    <property type="evidence" value="ECO:0007669"/>
    <property type="project" value="TreeGrafter"/>
</dbReference>
<dbReference type="InterPro" id="IPR038763">
    <property type="entry name" value="DHH_sf"/>
</dbReference>
<dbReference type="Pfam" id="PF01368">
    <property type="entry name" value="DHH"/>
    <property type="match status" value="1"/>
</dbReference>
<dbReference type="InterPro" id="IPR004097">
    <property type="entry name" value="DHHA2"/>
</dbReference>
<dbReference type="Pfam" id="PF02833">
    <property type="entry name" value="DHHA2"/>
    <property type="match status" value="1"/>
</dbReference>
<evidence type="ECO:0000256" key="5">
    <source>
        <dbReference type="SAM" id="MobiDB-lite"/>
    </source>
</evidence>
<keyword evidence="4" id="KW-0464">Manganese</keyword>
<dbReference type="PANTHER" id="PTHR12112:SF39">
    <property type="entry name" value="EG:152A3.5 PROTEIN (FBGN0003116_PN PROTEIN)"/>
    <property type="match status" value="1"/>
</dbReference>
<feature type="domain" description="DHHA2" evidence="6">
    <location>
        <begin position="285"/>
        <end position="481"/>
    </location>
</feature>
<reference evidence="7" key="1">
    <citation type="submission" date="2020-11" db="EMBL/GenBank/DDBJ databases">
        <authorList>
            <consortium name="DOE Joint Genome Institute"/>
            <person name="Ahrendt S."/>
            <person name="Riley R."/>
            <person name="Andreopoulos W."/>
            <person name="Labutti K."/>
            <person name="Pangilinan J."/>
            <person name="Ruiz-Duenas F.J."/>
            <person name="Barrasa J.M."/>
            <person name="Sanchez-Garcia M."/>
            <person name="Camarero S."/>
            <person name="Miyauchi S."/>
            <person name="Serrano A."/>
            <person name="Linde D."/>
            <person name="Babiker R."/>
            <person name="Drula E."/>
            <person name="Ayuso-Fernandez I."/>
            <person name="Pacheco R."/>
            <person name="Padilla G."/>
            <person name="Ferreira P."/>
            <person name="Barriuso J."/>
            <person name="Kellner H."/>
            <person name="Castanera R."/>
            <person name="Alfaro M."/>
            <person name="Ramirez L."/>
            <person name="Pisabarro A.G."/>
            <person name="Kuo A."/>
            <person name="Tritt A."/>
            <person name="Lipzen A."/>
            <person name="He G."/>
            <person name="Yan M."/>
            <person name="Ng V."/>
            <person name="Cullen D."/>
            <person name="Martin F."/>
            <person name="Rosso M.-N."/>
            <person name="Henrissat B."/>
            <person name="Hibbett D."/>
            <person name="Martinez A.T."/>
            <person name="Grigoriev I.V."/>
        </authorList>
    </citation>
    <scope>NUCLEOTIDE SEQUENCE</scope>
    <source>
        <strain evidence="7">MF-IS2</strain>
    </source>
</reference>
<gene>
    <name evidence="7" type="ORF">P691DRAFT_664529</name>
</gene>
<dbReference type="Gene3D" id="3.10.310.20">
    <property type="entry name" value="DHHA2 domain"/>
    <property type="match status" value="1"/>
</dbReference>
<dbReference type="GO" id="GO:0046872">
    <property type="term" value="F:metal ion binding"/>
    <property type="evidence" value="ECO:0007669"/>
    <property type="project" value="UniProtKB-KW"/>
</dbReference>
<dbReference type="Proteomes" id="UP000807342">
    <property type="component" value="Unassembled WGS sequence"/>
</dbReference>
<keyword evidence="8" id="KW-1185">Reference proteome</keyword>
<feature type="compositionally biased region" description="Polar residues" evidence="5">
    <location>
        <begin position="480"/>
        <end position="489"/>
    </location>
</feature>
<proteinExistence type="predicted"/>
<feature type="region of interest" description="Disordered" evidence="5">
    <location>
        <begin position="368"/>
        <end position="390"/>
    </location>
</feature>
<name>A0A9P5XKE1_9AGAR</name>
<evidence type="ECO:0000313" key="7">
    <source>
        <dbReference type="EMBL" id="KAF9450796.1"/>
    </source>
</evidence>
<evidence type="ECO:0000256" key="4">
    <source>
        <dbReference type="ARBA" id="ARBA00023211"/>
    </source>
</evidence>
<dbReference type="Gene3D" id="3.90.1640.10">
    <property type="entry name" value="inorganic pyrophosphatase (n-terminal core)"/>
    <property type="match status" value="1"/>
</dbReference>
<dbReference type="AlphaFoldDB" id="A0A9P5XKE1"/>
<comment type="cofactor">
    <cofactor evidence="1">
        <name>Mn(2+)</name>
        <dbReference type="ChEBI" id="CHEBI:29035"/>
    </cofactor>
</comment>
<keyword evidence="3" id="KW-0378">Hydrolase</keyword>
<organism evidence="7 8">
    <name type="scientific">Macrolepiota fuliginosa MF-IS2</name>
    <dbReference type="NCBI Taxonomy" id="1400762"/>
    <lineage>
        <taxon>Eukaryota</taxon>
        <taxon>Fungi</taxon>
        <taxon>Dikarya</taxon>
        <taxon>Basidiomycota</taxon>
        <taxon>Agaricomycotina</taxon>
        <taxon>Agaricomycetes</taxon>
        <taxon>Agaricomycetidae</taxon>
        <taxon>Agaricales</taxon>
        <taxon>Agaricineae</taxon>
        <taxon>Agaricaceae</taxon>
        <taxon>Macrolepiota</taxon>
    </lineage>
</organism>
<evidence type="ECO:0000313" key="8">
    <source>
        <dbReference type="Proteomes" id="UP000807342"/>
    </source>
</evidence>
<dbReference type="EMBL" id="MU151097">
    <property type="protein sequence ID" value="KAF9450796.1"/>
    <property type="molecule type" value="Genomic_DNA"/>
</dbReference>
<dbReference type="SMART" id="SM01131">
    <property type="entry name" value="DHHA2"/>
    <property type="match status" value="1"/>
</dbReference>
<protein>
    <submittedName>
        <fullName evidence="7">DHH phosphoesterase</fullName>
    </submittedName>
</protein>
<dbReference type="SUPFAM" id="SSF64182">
    <property type="entry name" value="DHH phosphoesterases"/>
    <property type="match status" value="1"/>
</dbReference>
<dbReference type="InterPro" id="IPR038222">
    <property type="entry name" value="DHHA2_dom_sf"/>
</dbReference>
<keyword evidence="2" id="KW-0479">Metal-binding</keyword>
<dbReference type="GO" id="GO:0005737">
    <property type="term" value="C:cytoplasm"/>
    <property type="evidence" value="ECO:0007669"/>
    <property type="project" value="InterPro"/>
</dbReference>
<comment type="caution">
    <text evidence="7">The sequence shown here is derived from an EMBL/GenBank/DDBJ whole genome shotgun (WGS) entry which is preliminary data.</text>
</comment>
<sequence>MANTFRRFSVAFKLGKNQKNSPMDSTTTLAEFLNTTKQEYLKAINDTPSRGGEWTVVMGNEAGDLDTMASSIAYAWVESEVHKRPTVPLIPLERDDLDLRAENIYAFKLAGILKPREQLLFLTDIPHLEKPTTPFPSQRFALVDHNKIKDRYLLNNSEARIVAVIDHREDEGLYKETALPRIVLPCGSCCSHIAASVLPSHDKLPSGVTIPRELATLLLCGIMIDTDGLRPGGKALQVDRDAAATLIPLSTYAQTINPSLYLTLTTGTKPNGNAVYDEKSMKDLASLLSAKKTDLSHLGTRDLLRRDYKEYEYRVDWLPGSPTVRVGLSTIPVPLKNWAREGTVEKEILLWMKNRGLHIHGAITSFKEKPNKKSKEVGKGKEKEKKGKARREQVWMVLNPAVFDGDNDAYSAEAKNIQVEKLAKRFWSHLEADGSLKLEKHTQLELNKNGALPKEVKAKVYHQTDPTPTRKYTAPLVKNILTQGVSTPSAEDHPNEESSQANGTTPKAKV</sequence>
<evidence type="ECO:0000256" key="1">
    <source>
        <dbReference type="ARBA" id="ARBA00001936"/>
    </source>
</evidence>
<dbReference type="InterPro" id="IPR001667">
    <property type="entry name" value="DDH_dom"/>
</dbReference>
<feature type="compositionally biased region" description="Polar residues" evidence="5">
    <location>
        <begin position="497"/>
        <end position="510"/>
    </location>
</feature>
<dbReference type="OrthoDB" id="374045at2759"/>
<evidence type="ECO:0000259" key="6">
    <source>
        <dbReference type="SMART" id="SM01131"/>
    </source>
</evidence>
<evidence type="ECO:0000256" key="2">
    <source>
        <dbReference type="ARBA" id="ARBA00022723"/>
    </source>
</evidence>
<accession>A0A9P5XKE1</accession>
<dbReference type="PANTHER" id="PTHR12112">
    <property type="entry name" value="BNIP - RELATED"/>
    <property type="match status" value="1"/>
</dbReference>
<evidence type="ECO:0000256" key="3">
    <source>
        <dbReference type="ARBA" id="ARBA00022801"/>
    </source>
</evidence>
<feature type="region of interest" description="Disordered" evidence="5">
    <location>
        <begin position="463"/>
        <end position="510"/>
    </location>
</feature>